<proteinExistence type="predicted"/>
<evidence type="ECO:0000313" key="2">
    <source>
        <dbReference type="EMBL" id="GAA3233674.1"/>
    </source>
</evidence>
<keyword evidence="3" id="KW-1185">Reference proteome</keyword>
<sequence>MSPGRQPAPGRRPPRRKGPGPVVFFGAAAGLILVVAAAVIVILMTGDDDGRAQTLDAVAMGRPAANGTSPSSYSSSPSSDVFVPIETRARDGAPLTAAELFPEKTLIDETAKTALTRRAVVLDGDCAKAMWGSGLGRVLRAGGCSQAGRALYGDTAKGFAVTIGVFNLRDSEAADTAVAAFGAGTGGFVRPLPGKGALSKFGQGFSMARGVAMGHYVVITWAQRTDGTGDERSKPLLSLVLSAAKAEAIYERAAA</sequence>
<feature type="transmembrane region" description="Helical" evidence="1">
    <location>
        <begin position="21"/>
        <end position="44"/>
    </location>
</feature>
<protein>
    <recommendedName>
        <fullName evidence="4">PknH-like protein</fullName>
    </recommendedName>
</protein>
<comment type="caution">
    <text evidence="2">The sequence shown here is derived from an EMBL/GenBank/DDBJ whole genome shotgun (WGS) entry which is preliminary data.</text>
</comment>
<accession>A0ABP6QIN2</accession>
<name>A0ABP6QIN2_9ACTN</name>
<evidence type="ECO:0000313" key="3">
    <source>
        <dbReference type="Proteomes" id="UP001501237"/>
    </source>
</evidence>
<keyword evidence="1" id="KW-0472">Membrane</keyword>
<keyword evidence="1" id="KW-0812">Transmembrane</keyword>
<keyword evidence="1" id="KW-1133">Transmembrane helix</keyword>
<evidence type="ECO:0008006" key="4">
    <source>
        <dbReference type="Google" id="ProtNLM"/>
    </source>
</evidence>
<dbReference type="EMBL" id="BAAAUV010000025">
    <property type="protein sequence ID" value="GAA3233674.1"/>
    <property type="molecule type" value="Genomic_DNA"/>
</dbReference>
<gene>
    <name evidence="2" type="ORF">GCM10010468_66340</name>
</gene>
<organism evidence="2 3">
    <name type="scientific">Actinocorallia longicatena</name>
    <dbReference type="NCBI Taxonomy" id="111803"/>
    <lineage>
        <taxon>Bacteria</taxon>
        <taxon>Bacillati</taxon>
        <taxon>Actinomycetota</taxon>
        <taxon>Actinomycetes</taxon>
        <taxon>Streptosporangiales</taxon>
        <taxon>Thermomonosporaceae</taxon>
        <taxon>Actinocorallia</taxon>
    </lineage>
</organism>
<reference evidence="3" key="1">
    <citation type="journal article" date="2019" name="Int. J. Syst. Evol. Microbiol.">
        <title>The Global Catalogue of Microorganisms (GCM) 10K type strain sequencing project: providing services to taxonomists for standard genome sequencing and annotation.</title>
        <authorList>
            <consortium name="The Broad Institute Genomics Platform"/>
            <consortium name="The Broad Institute Genome Sequencing Center for Infectious Disease"/>
            <person name="Wu L."/>
            <person name="Ma J."/>
        </authorList>
    </citation>
    <scope>NUCLEOTIDE SEQUENCE [LARGE SCALE GENOMIC DNA]</scope>
    <source>
        <strain evidence="3">JCM 9377</strain>
    </source>
</reference>
<dbReference type="RefSeq" id="WP_344836246.1">
    <property type="nucleotide sequence ID" value="NZ_BAAAUV010000025.1"/>
</dbReference>
<dbReference type="Proteomes" id="UP001501237">
    <property type="component" value="Unassembled WGS sequence"/>
</dbReference>
<evidence type="ECO:0000256" key="1">
    <source>
        <dbReference type="SAM" id="Phobius"/>
    </source>
</evidence>